<protein>
    <recommendedName>
        <fullName evidence="5 6">Cell division protein FtsA</fullName>
    </recommendedName>
</protein>
<comment type="caution">
    <text evidence="9">The sequence shown here is derived from an EMBL/GenBank/DDBJ whole genome shotgun (WGS) entry which is preliminary data.</text>
</comment>
<accession>A0AAW9DSU5</accession>
<evidence type="ECO:0000256" key="3">
    <source>
        <dbReference type="ARBA" id="ARBA00023136"/>
    </source>
</evidence>
<feature type="domain" description="SHS2" evidence="8">
    <location>
        <begin position="32"/>
        <end position="218"/>
    </location>
</feature>
<keyword evidence="1 5" id="KW-1003">Cell membrane</keyword>
<dbReference type="CDD" id="cd24048">
    <property type="entry name" value="ASKHA_NBD_FtsA"/>
    <property type="match status" value="1"/>
</dbReference>
<comment type="function">
    <text evidence="5 6">Cell division protein that is involved in the assembly of the Z ring. May serve as a membrane anchor for the Z ring.</text>
</comment>
<feature type="region of interest" description="Disordered" evidence="7">
    <location>
        <begin position="1"/>
        <end position="31"/>
    </location>
</feature>
<evidence type="ECO:0000256" key="7">
    <source>
        <dbReference type="SAM" id="MobiDB-lite"/>
    </source>
</evidence>
<dbReference type="InterPro" id="IPR020823">
    <property type="entry name" value="Cell_div_FtsA"/>
</dbReference>
<name>A0AAW9DSU5_ACIAO</name>
<dbReference type="RefSeq" id="WP_319614928.1">
    <property type="nucleotide sequence ID" value="NZ_JAWXYB010000018.1"/>
</dbReference>
<dbReference type="SUPFAM" id="SSF53067">
    <property type="entry name" value="Actin-like ATPase domain"/>
    <property type="match status" value="2"/>
</dbReference>
<dbReference type="Pfam" id="PF14450">
    <property type="entry name" value="FtsA"/>
    <property type="match status" value="1"/>
</dbReference>
<dbReference type="GO" id="GO:0009898">
    <property type="term" value="C:cytoplasmic side of plasma membrane"/>
    <property type="evidence" value="ECO:0007669"/>
    <property type="project" value="UniProtKB-UniRule"/>
</dbReference>
<keyword evidence="3 5" id="KW-0472">Membrane</keyword>
<evidence type="ECO:0000313" key="10">
    <source>
        <dbReference type="Proteomes" id="UP001279553"/>
    </source>
</evidence>
<dbReference type="Proteomes" id="UP001279553">
    <property type="component" value="Unassembled WGS sequence"/>
</dbReference>
<evidence type="ECO:0000256" key="4">
    <source>
        <dbReference type="ARBA" id="ARBA00023306"/>
    </source>
</evidence>
<comment type="subcellular location">
    <subcellularLocation>
        <location evidence="5">Cell membrane</location>
        <topology evidence="5">Peripheral membrane protein</topology>
        <orientation evidence="5">Cytoplasmic side</orientation>
    </subcellularLocation>
    <text evidence="5">Localizes to the Z ring in an FtsZ-dependent manner. Targeted to the membrane through a conserved C-terminal amphipathic helix.</text>
</comment>
<dbReference type="InterPro" id="IPR043129">
    <property type="entry name" value="ATPase_NBD"/>
</dbReference>
<keyword evidence="10" id="KW-1185">Reference proteome</keyword>
<evidence type="ECO:0000256" key="1">
    <source>
        <dbReference type="ARBA" id="ARBA00022475"/>
    </source>
</evidence>
<comment type="subunit">
    <text evidence="5">Self-interacts. Interacts with FtsZ.</text>
</comment>
<keyword evidence="4 5" id="KW-0131">Cell cycle</keyword>
<comment type="similarity">
    <text evidence="5 6">Belongs to the FtsA/MreB family.</text>
</comment>
<dbReference type="InterPro" id="IPR003494">
    <property type="entry name" value="SHS2_FtsA"/>
</dbReference>
<sequence>MNDMARRTALPPQKGDSRPDTARPRPMRSGPFGVLDIGSTKIACLIGRADSDGRLRALGFGWQKGRGIKSGGIVDLDEAERAIRAAVGTAEDQADMRLKSVIVNLSCGQPESRLFNVQWPIDGRAVTGDDIRRVVREARARAASEGRGTIHALPLNFATDETGGVADPRGLYCDTLTSQLHVIDAATTAIKSLTACLERCELEISGMVSAPFASGLATLVEDERELGATVIDMGGGTTTISVFAENHLLHTAQLPIGGIHVTNDVARLLSTQVAHAERLKTLYGTCQESPDDARELLPVPMVGEAEHQISKVPRSALVSIIRPRLEEIFELARDRIETSGLGRAAGARVVLTGGAAQLVGARELAAHILNRQVRLGRPFGVIGLPDAATGPNFATLIGLLAFATGDGQTLHDLDFTAESPTGIIGGIIAFLKRRL</sequence>
<dbReference type="Pfam" id="PF02491">
    <property type="entry name" value="SHS2_FTSA"/>
    <property type="match status" value="1"/>
</dbReference>
<evidence type="ECO:0000313" key="9">
    <source>
        <dbReference type="EMBL" id="MDX5932080.1"/>
    </source>
</evidence>
<dbReference type="Gene3D" id="3.30.420.40">
    <property type="match status" value="1"/>
</dbReference>
<dbReference type="SMART" id="SM00842">
    <property type="entry name" value="FtsA"/>
    <property type="match status" value="1"/>
</dbReference>
<dbReference type="EMBL" id="JAWXYB010000018">
    <property type="protein sequence ID" value="MDX5932080.1"/>
    <property type="molecule type" value="Genomic_DNA"/>
</dbReference>
<dbReference type="GO" id="GO:0043093">
    <property type="term" value="P:FtsZ-dependent cytokinesis"/>
    <property type="evidence" value="ECO:0007669"/>
    <property type="project" value="UniProtKB-UniRule"/>
</dbReference>
<gene>
    <name evidence="5 9" type="primary">ftsA</name>
    <name evidence="9" type="ORF">SIL87_15085</name>
</gene>
<proteinExistence type="inferred from homology"/>
<evidence type="ECO:0000256" key="2">
    <source>
        <dbReference type="ARBA" id="ARBA00022618"/>
    </source>
</evidence>
<dbReference type="PANTHER" id="PTHR32432:SF4">
    <property type="entry name" value="CELL DIVISION PROTEIN FTSA"/>
    <property type="match status" value="1"/>
</dbReference>
<keyword evidence="2 5" id="KW-0132">Cell division</keyword>
<evidence type="ECO:0000259" key="8">
    <source>
        <dbReference type="SMART" id="SM00842"/>
    </source>
</evidence>
<evidence type="ECO:0000256" key="6">
    <source>
        <dbReference type="PIRNR" id="PIRNR003101"/>
    </source>
</evidence>
<reference evidence="9 10" key="1">
    <citation type="submission" date="2023-11" db="EMBL/GenBank/DDBJ databases">
        <title>MicrobeMod: A computational toolkit for identifying prokaryotic methylation and restriction-modification with nanopore sequencing.</title>
        <authorList>
            <person name="Crits-Christoph A."/>
            <person name="Kang S.C."/>
            <person name="Lee H."/>
            <person name="Ostrov N."/>
        </authorList>
    </citation>
    <scope>NUCLEOTIDE SEQUENCE [LARGE SCALE GENOMIC DNA]</scope>
    <source>
        <strain evidence="9 10">DSMZ 700</strain>
    </source>
</reference>
<dbReference type="PANTHER" id="PTHR32432">
    <property type="entry name" value="CELL DIVISION PROTEIN FTSA-RELATED"/>
    <property type="match status" value="1"/>
</dbReference>
<evidence type="ECO:0000256" key="5">
    <source>
        <dbReference type="HAMAP-Rule" id="MF_02033"/>
    </source>
</evidence>
<dbReference type="AlphaFoldDB" id="A0AAW9DSU5"/>
<dbReference type="NCBIfam" id="TIGR01174">
    <property type="entry name" value="ftsA"/>
    <property type="match status" value="1"/>
</dbReference>
<dbReference type="GO" id="GO:0032153">
    <property type="term" value="C:cell division site"/>
    <property type="evidence" value="ECO:0007669"/>
    <property type="project" value="UniProtKB-UniRule"/>
</dbReference>
<dbReference type="InterPro" id="IPR050696">
    <property type="entry name" value="FtsA/MreB"/>
</dbReference>
<organism evidence="9 10">
    <name type="scientific">Acidiphilium acidophilum</name>
    <name type="common">Thiobacillus acidophilus</name>
    <dbReference type="NCBI Taxonomy" id="76588"/>
    <lineage>
        <taxon>Bacteria</taxon>
        <taxon>Pseudomonadati</taxon>
        <taxon>Pseudomonadota</taxon>
        <taxon>Alphaproteobacteria</taxon>
        <taxon>Acetobacterales</taxon>
        <taxon>Acidocellaceae</taxon>
        <taxon>Acidiphilium</taxon>
    </lineage>
</organism>
<dbReference type="PIRSF" id="PIRSF003101">
    <property type="entry name" value="FtsA"/>
    <property type="match status" value="1"/>
</dbReference>
<dbReference type="HAMAP" id="MF_02033">
    <property type="entry name" value="FtsA"/>
    <property type="match status" value="1"/>
</dbReference>